<keyword evidence="2" id="KW-1185">Reference proteome</keyword>
<dbReference type="EMBL" id="JABZEO010000007">
    <property type="protein sequence ID" value="NVZ10062.1"/>
    <property type="molecule type" value="Genomic_DNA"/>
</dbReference>
<dbReference type="Proteomes" id="UP000592294">
    <property type="component" value="Unassembled WGS sequence"/>
</dbReference>
<dbReference type="AlphaFoldDB" id="A0A850RFW8"/>
<accession>A0A850RFW8</accession>
<name>A0A850RFW8_9GAMM</name>
<dbReference type="RefSeq" id="WP_176976797.1">
    <property type="nucleotide sequence ID" value="NZ_JABZEO010000007.1"/>
</dbReference>
<reference evidence="1 2" key="1">
    <citation type="submission" date="2020-06" db="EMBL/GenBank/DDBJ databases">
        <title>Whole-genome sequence of Allochromatium humboldtianum DSM 21881, type strain.</title>
        <authorList>
            <person name="Kyndt J.A."/>
            <person name="Meyer T.E."/>
        </authorList>
    </citation>
    <scope>NUCLEOTIDE SEQUENCE [LARGE SCALE GENOMIC DNA]</scope>
    <source>
        <strain evidence="1 2">DSM 21881</strain>
    </source>
</reference>
<evidence type="ECO:0000313" key="2">
    <source>
        <dbReference type="Proteomes" id="UP000592294"/>
    </source>
</evidence>
<organism evidence="1 2">
    <name type="scientific">Allochromatium humboldtianum</name>
    <dbReference type="NCBI Taxonomy" id="504901"/>
    <lineage>
        <taxon>Bacteria</taxon>
        <taxon>Pseudomonadati</taxon>
        <taxon>Pseudomonadota</taxon>
        <taxon>Gammaproteobacteria</taxon>
        <taxon>Chromatiales</taxon>
        <taxon>Chromatiaceae</taxon>
        <taxon>Allochromatium</taxon>
    </lineage>
</organism>
<protein>
    <submittedName>
        <fullName evidence="1">Uncharacterized protein</fullName>
    </submittedName>
</protein>
<sequence>MDLERTPVLNLPLPHPDHLLSEDVLRLREALTTLDAGFGAQRTELQAAMAQTRSEVETALTATTTAVADALDEVSTEVLRRIRRLQLNQLLNLDL</sequence>
<evidence type="ECO:0000313" key="1">
    <source>
        <dbReference type="EMBL" id="NVZ10062.1"/>
    </source>
</evidence>
<proteinExistence type="predicted"/>
<comment type="caution">
    <text evidence="1">The sequence shown here is derived from an EMBL/GenBank/DDBJ whole genome shotgun (WGS) entry which is preliminary data.</text>
</comment>
<gene>
    <name evidence="1" type="ORF">HW932_12405</name>
</gene>